<evidence type="ECO:0008006" key="5">
    <source>
        <dbReference type="Google" id="ProtNLM"/>
    </source>
</evidence>
<feature type="domain" description="DUF4140" evidence="2">
    <location>
        <begin position="17"/>
        <end position="112"/>
    </location>
</feature>
<gene>
    <name evidence="3" type="ORF">CALCODRAFT_446881</name>
</gene>
<sequence>MSHTVEINAGEHSVSSVTVYQRRAEVVRTFAVELEAGQSEVQITKLPTCMDESSLRVDGLGNAVIFDVIYERLTPERNIPKASSEKVQDLETQLAALKRELKVLQSQTTVLDEFSHTLTAKDVSPAQLIEFLSLLSDKGRALNEKVEATQRRIKESELALAAERRSEGPIEQVTKLATKVTVIVLAEHAGKAELTVTYVVSNADWSPLYDLRATVDSSGKNATSISLNYRASITQTTGEDWKDIALSLSTTSPVTGAQIPSLTAQRIRIPAPTRAGGGLYSGYQGVTDGMSHTMAAPASMAYEHGYTQYFGQTQQQQALMPQMQSQMLMEQSHQPQGFDQAFSVPPPDPFMAVPVALAREGAISANFFIEGLSSIPSDGTTHKVAIAVLDLTAKLQWIAVPKMSRSAFLQCQITNSSSYVLLAGPSNVFLDGSFVAKSQIPYASPQDTFPCSVGVDPAIRIAYPPVSKKARTQATGTIFNSSKLDSTAFMQRVRIKNTRQSSVKLLVRDQVPVSEDQKFKVSVLEPKDLGTAKTGEEVKLSQDTICYWARKDWDVSERGTVNSTLSKIMHKSSQGNVPDGQVEWIVTLAPGKSTELLLSWEVAAPQGEKWETR</sequence>
<evidence type="ECO:0000259" key="1">
    <source>
        <dbReference type="Pfam" id="PF13598"/>
    </source>
</evidence>
<dbReference type="InParanoid" id="A0A165JIB7"/>
<name>A0A165JIB7_9BASI</name>
<reference evidence="3 4" key="1">
    <citation type="journal article" date="2016" name="Mol. Biol. Evol.">
        <title>Comparative Genomics of Early-Diverging Mushroom-Forming Fungi Provides Insights into the Origins of Lignocellulose Decay Capabilities.</title>
        <authorList>
            <person name="Nagy L.G."/>
            <person name="Riley R."/>
            <person name="Tritt A."/>
            <person name="Adam C."/>
            <person name="Daum C."/>
            <person name="Floudas D."/>
            <person name="Sun H."/>
            <person name="Yadav J.S."/>
            <person name="Pangilinan J."/>
            <person name="Larsson K.H."/>
            <person name="Matsuura K."/>
            <person name="Barry K."/>
            <person name="Labutti K."/>
            <person name="Kuo R."/>
            <person name="Ohm R.A."/>
            <person name="Bhattacharya S.S."/>
            <person name="Shirouzu T."/>
            <person name="Yoshinaga Y."/>
            <person name="Martin F.M."/>
            <person name="Grigoriev I.V."/>
            <person name="Hibbett D.S."/>
        </authorList>
    </citation>
    <scope>NUCLEOTIDE SEQUENCE [LARGE SCALE GENOMIC DNA]</scope>
    <source>
        <strain evidence="3 4">HHB12733</strain>
    </source>
</reference>
<dbReference type="STRING" id="1353952.A0A165JIB7"/>
<organism evidence="3 4">
    <name type="scientific">Calocera cornea HHB12733</name>
    <dbReference type="NCBI Taxonomy" id="1353952"/>
    <lineage>
        <taxon>Eukaryota</taxon>
        <taxon>Fungi</taxon>
        <taxon>Dikarya</taxon>
        <taxon>Basidiomycota</taxon>
        <taxon>Agaricomycotina</taxon>
        <taxon>Dacrymycetes</taxon>
        <taxon>Dacrymycetales</taxon>
        <taxon>Dacrymycetaceae</taxon>
        <taxon>Calocera</taxon>
    </lineage>
</organism>
<feature type="domain" description="DUF4139" evidence="1">
    <location>
        <begin position="194"/>
        <end position="606"/>
    </location>
</feature>
<dbReference type="PANTHER" id="PTHR31005">
    <property type="entry name" value="DUF4139 DOMAIN-CONTAINING PROTEIN"/>
    <property type="match status" value="1"/>
</dbReference>
<dbReference type="NCBIfam" id="TIGR02231">
    <property type="entry name" value="mucoidy inhibitor MuiA family protein"/>
    <property type="match status" value="2"/>
</dbReference>
<protein>
    <recommendedName>
        <fullName evidence="5">Mucoidy inhibitor A</fullName>
    </recommendedName>
</protein>
<dbReference type="EMBL" id="KV423920">
    <property type="protein sequence ID" value="KZT61873.1"/>
    <property type="molecule type" value="Genomic_DNA"/>
</dbReference>
<evidence type="ECO:0000313" key="3">
    <source>
        <dbReference type="EMBL" id="KZT61873.1"/>
    </source>
</evidence>
<dbReference type="InterPro" id="IPR037291">
    <property type="entry name" value="DUF4139"/>
</dbReference>
<accession>A0A165JIB7</accession>
<keyword evidence="4" id="KW-1185">Reference proteome</keyword>
<proteinExistence type="predicted"/>
<dbReference type="Proteomes" id="UP000076842">
    <property type="component" value="Unassembled WGS sequence"/>
</dbReference>
<evidence type="ECO:0000313" key="4">
    <source>
        <dbReference type="Proteomes" id="UP000076842"/>
    </source>
</evidence>
<dbReference type="Pfam" id="PF13600">
    <property type="entry name" value="DUF4140"/>
    <property type="match status" value="1"/>
</dbReference>
<dbReference type="InterPro" id="IPR011935">
    <property type="entry name" value="CHP02231"/>
</dbReference>
<evidence type="ECO:0000259" key="2">
    <source>
        <dbReference type="Pfam" id="PF13600"/>
    </source>
</evidence>
<dbReference type="Pfam" id="PF13598">
    <property type="entry name" value="DUF4139"/>
    <property type="match status" value="1"/>
</dbReference>
<dbReference type="AlphaFoldDB" id="A0A165JIB7"/>
<dbReference type="InterPro" id="IPR025554">
    <property type="entry name" value="DUF4140"/>
</dbReference>
<dbReference type="PANTHER" id="PTHR31005:SF8">
    <property type="entry name" value="DUF4139 DOMAIN-CONTAINING PROTEIN"/>
    <property type="match status" value="1"/>
</dbReference>
<dbReference type="OrthoDB" id="10068793at2759"/>